<dbReference type="KEGG" id="vg:5758708"/>
<keyword evidence="1" id="KW-0812">Transmembrane</keyword>
<evidence type="ECO:0000256" key="1">
    <source>
        <dbReference type="SAM" id="Phobius"/>
    </source>
</evidence>
<name>A5YK09_9CAUD</name>
<proteinExistence type="predicted"/>
<sequence>MSATREYLRDFCKCWTWWATLTLLMALSCAVDLAINPSKDALAFTLMWAALTIVELNRKADKIYIELLESQIEELVAEQ</sequence>
<keyword evidence="3" id="KW-1185">Reference proteome</keyword>
<accession>A5YK09</accession>
<feature type="transmembrane region" description="Helical" evidence="1">
    <location>
        <begin position="15"/>
        <end position="35"/>
    </location>
</feature>
<gene>
    <name evidence="2" type="primary">41</name>
    <name evidence="2" type="ORF">PBI_TWEETY_41</name>
</gene>
<organism evidence="2 3">
    <name type="scientific">Mycobacterium phage Tweety</name>
    <dbReference type="NCBI Taxonomy" id="439809"/>
    <lineage>
        <taxon>Viruses</taxon>
        <taxon>Duplodnaviria</taxon>
        <taxon>Heunggongvirae</taxon>
        <taxon>Uroviricota</taxon>
        <taxon>Caudoviricetes</taxon>
        <taxon>Gracegardnervirinae</taxon>
        <taxon>Cheoctovirus</taxon>
        <taxon>Cheoctovirus tweety</taxon>
        <taxon>Mycobacterium virus Tweety</taxon>
    </lineage>
</organism>
<dbReference type="Proteomes" id="UP000001995">
    <property type="component" value="Segment"/>
</dbReference>
<protein>
    <submittedName>
        <fullName evidence="2">Uncharacterized protein</fullName>
    </submittedName>
</protein>
<reference evidence="2 3" key="1">
    <citation type="journal article" date="2007" name="Microbiology">
        <title>Comparative genomic analysis of mycobacteriophage Tweety: evolutionary insights and construction of compatible site-specific integration vectors for mycobacteria.</title>
        <authorList>
            <person name="Pham T.T."/>
            <person name="Jacobs-Sera D."/>
            <person name="Pedulla M.L."/>
            <person name="Hendrix R.W."/>
            <person name="Hatfull G.F."/>
        </authorList>
    </citation>
    <scope>NUCLEOTIDE SEQUENCE</scope>
</reference>
<dbReference type="OrthoDB" id="23046at10239"/>
<dbReference type="EMBL" id="EF536069">
    <property type="protein sequence ID" value="ABQ86110.1"/>
    <property type="molecule type" value="Genomic_DNA"/>
</dbReference>
<keyword evidence="1" id="KW-1133">Transmembrane helix</keyword>
<dbReference type="GeneID" id="5758708"/>
<evidence type="ECO:0000313" key="3">
    <source>
        <dbReference type="Proteomes" id="UP000001995"/>
    </source>
</evidence>
<dbReference type="PROSITE" id="PS51257">
    <property type="entry name" value="PROKAR_LIPOPROTEIN"/>
    <property type="match status" value="1"/>
</dbReference>
<dbReference type="RefSeq" id="YP_001469274.1">
    <property type="nucleotide sequence ID" value="NC_009820.1"/>
</dbReference>
<keyword evidence="1" id="KW-0472">Membrane</keyword>
<evidence type="ECO:0000313" key="2">
    <source>
        <dbReference type="EMBL" id="ABQ86110.1"/>
    </source>
</evidence>